<evidence type="ECO:0000313" key="2">
    <source>
        <dbReference type="EMBL" id="EPQ67785.1"/>
    </source>
</evidence>
<proteinExistence type="predicted"/>
<dbReference type="HOGENOM" id="CLU_2120695_0_0_1"/>
<dbReference type="EMBL" id="UIGY01000001">
    <property type="protein sequence ID" value="SUZ06963.1"/>
    <property type="molecule type" value="Genomic_DNA"/>
</dbReference>
<sequence length="114" mass="12358">MSSTIEKVKDILHINKDKNTTDTSNEIHRNDHPQGHVGSHNTATTDFTNVGASHQPETVPRYGKSEQITGYNDPSINSAKYDPQASGRLDICHVTDDESDTGCGLTSGKKGGMF</sequence>
<organism evidence="3">
    <name type="scientific">Blumeria graminis f. sp. tritici 96224</name>
    <dbReference type="NCBI Taxonomy" id="1268274"/>
    <lineage>
        <taxon>Eukaryota</taxon>
        <taxon>Fungi</taxon>
        <taxon>Dikarya</taxon>
        <taxon>Ascomycota</taxon>
        <taxon>Pezizomycotina</taxon>
        <taxon>Leotiomycetes</taxon>
        <taxon>Erysiphales</taxon>
        <taxon>Erysiphaceae</taxon>
        <taxon>Blumeria</taxon>
    </lineage>
</organism>
<dbReference type="OrthoDB" id="10438027at2759"/>
<reference evidence="2" key="2">
    <citation type="submission" date="2013-01" db="EMBL/GenBank/DDBJ databases">
        <title>The wheat powdery mildew genome reveals unique evolution of an obligate biotroph.</title>
        <authorList>
            <person name="Oberhaensli S."/>
            <person name="Wicker T."/>
            <person name="Keller B."/>
        </authorList>
    </citation>
    <scope>NUCLEOTIDE SEQUENCE</scope>
    <source>
        <strain evidence="2">96224</strain>
    </source>
</reference>
<dbReference type="Proteomes" id="UP000053110">
    <property type="component" value="Unassembled WGS sequence"/>
</dbReference>
<reference evidence="4" key="1">
    <citation type="journal article" date="2013" name="Nat. Genet.">
        <title>The wheat powdery mildew genome shows the unique evolution of an obligate biotroph.</title>
        <authorList>
            <person name="Wicker T."/>
            <person name="Oberhaensli S."/>
            <person name="Parlange F."/>
            <person name="Buchmann J.P."/>
            <person name="Shatalina M."/>
            <person name="Roffler S."/>
            <person name="Ben-David R."/>
            <person name="Dolezel J."/>
            <person name="Simkova H."/>
            <person name="Schulze-Lefert P."/>
            <person name="Spanu P.D."/>
            <person name="Bruggmann R."/>
            <person name="Amselem J."/>
            <person name="Quesneville H."/>
            <person name="Ver Loren van Themaat E."/>
            <person name="Paape T."/>
            <person name="Shimizu K.K."/>
            <person name="Keller B."/>
        </authorList>
    </citation>
    <scope>NUCLEOTIDE SEQUENCE [LARGE SCALE GENOMIC DNA]</scope>
    <source>
        <strain evidence="4">96224</strain>
    </source>
</reference>
<dbReference type="EMBL" id="KE373380">
    <property type="protein sequence ID" value="EPQ67785.1"/>
    <property type="molecule type" value="Genomic_DNA"/>
</dbReference>
<feature type="compositionally biased region" description="Polar residues" evidence="1">
    <location>
        <begin position="66"/>
        <end position="78"/>
    </location>
</feature>
<feature type="compositionally biased region" description="Polar residues" evidence="1">
    <location>
        <begin position="39"/>
        <end position="56"/>
    </location>
</feature>
<accession>A0A061HSF2</accession>
<feature type="region of interest" description="Disordered" evidence="1">
    <location>
        <begin position="15"/>
        <end position="83"/>
    </location>
</feature>
<evidence type="ECO:0000256" key="1">
    <source>
        <dbReference type="SAM" id="MobiDB-lite"/>
    </source>
</evidence>
<protein>
    <submittedName>
        <fullName evidence="3">Bgt-1446</fullName>
    </submittedName>
</protein>
<dbReference type="AlphaFoldDB" id="A0A061HSF2"/>
<feature type="compositionally biased region" description="Basic and acidic residues" evidence="1">
    <location>
        <begin position="15"/>
        <end position="34"/>
    </location>
</feature>
<evidence type="ECO:0000313" key="3">
    <source>
        <dbReference type="EMBL" id="SUZ06963.1"/>
    </source>
</evidence>
<reference evidence="3" key="3">
    <citation type="submission" date="2018-07" db="EMBL/GenBank/DDBJ databases">
        <authorList>
            <person name="Quirk P.G."/>
            <person name="Krulwich T.A."/>
        </authorList>
    </citation>
    <scope>NUCLEOTIDE SEQUENCE</scope>
    <source>
        <strain evidence="3">96224</strain>
    </source>
</reference>
<gene>
    <name evidence="2" type="ORF">BGT96224_1446</name>
    <name evidence="3" type="ORF">BGT96224V2_LOCUS72</name>
</gene>
<evidence type="ECO:0000313" key="4">
    <source>
        <dbReference type="Proteomes" id="UP000053110"/>
    </source>
</evidence>
<name>A0A061HSF2_BLUGR</name>